<evidence type="ECO:0000256" key="2">
    <source>
        <dbReference type="ARBA" id="ARBA00022723"/>
    </source>
</evidence>
<dbReference type="PANTHER" id="PTHR10071">
    <property type="entry name" value="TRANSCRIPTION FACTOR GATA FAMILY MEMBER"/>
    <property type="match status" value="1"/>
</dbReference>
<comment type="caution">
    <text evidence="9">The sequence shown here is derived from an EMBL/GenBank/DDBJ whole genome shotgun (WGS) entry which is preliminary data.</text>
</comment>
<feature type="region of interest" description="Disordered" evidence="7">
    <location>
        <begin position="422"/>
        <end position="445"/>
    </location>
</feature>
<protein>
    <recommendedName>
        <fullName evidence="8">GATA-type domain-containing protein</fullName>
    </recommendedName>
</protein>
<accession>A0A9D4TZD7</accession>
<evidence type="ECO:0000313" key="9">
    <source>
        <dbReference type="EMBL" id="KAI3438635.1"/>
    </source>
</evidence>
<evidence type="ECO:0000256" key="1">
    <source>
        <dbReference type="ARBA" id="ARBA00004123"/>
    </source>
</evidence>
<dbReference type="GO" id="GO:0005634">
    <property type="term" value="C:nucleus"/>
    <property type="evidence" value="ECO:0007669"/>
    <property type="project" value="UniProtKB-SubCell"/>
</dbReference>
<comment type="subcellular location">
    <subcellularLocation>
        <location evidence="1">Nucleus</location>
    </subcellularLocation>
</comment>
<feature type="region of interest" description="Disordered" evidence="7">
    <location>
        <begin position="338"/>
        <end position="374"/>
    </location>
</feature>
<dbReference type="SUPFAM" id="SSF57716">
    <property type="entry name" value="Glucocorticoid receptor-like (DNA-binding domain)"/>
    <property type="match status" value="1"/>
</dbReference>
<dbReference type="PANTHER" id="PTHR10071:SF281">
    <property type="entry name" value="BOX A-BINDING FACTOR-RELATED"/>
    <property type="match status" value="1"/>
</dbReference>
<dbReference type="AlphaFoldDB" id="A0A9D4TZD7"/>
<evidence type="ECO:0000259" key="8">
    <source>
        <dbReference type="PROSITE" id="PS50114"/>
    </source>
</evidence>
<dbReference type="Pfam" id="PF00320">
    <property type="entry name" value="GATA"/>
    <property type="match status" value="1"/>
</dbReference>
<evidence type="ECO:0000256" key="4">
    <source>
        <dbReference type="ARBA" id="ARBA00022833"/>
    </source>
</evidence>
<keyword evidence="2" id="KW-0479">Metal-binding</keyword>
<gene>
    <name evidence="9" type="ORF">D9Q98_001057</name>
</gene>
<dbReference type="SMART" id="SM00401">
    <property type="entry name" value="ZnF_GATA"/>
    <property type="match status" value="1"/>
</dbReference>
<dbReference type="GO" id="GO:0000981">
    <property type="term" value="F:DNA-binding transcription factor activity, RNA polymerase II-specific"/>
    <property type="evidence" value="ECO:0007669"/>
    <property type="project" value="TreeGrafter"/>
</dbReference>
<keyword evidence="3 6" id="KW-0863">Zinc-finger</keyword>
<keyword evidence="10" id="KW-1185">Reference proteome</keyword>
<evidence type="ECO:0000256" key="7">
    <source>
        <dbReference type="SAM" id="MobiDB-lite"/>
    </source>
</evidence>
<dbReference type="InterPro" id="IPR013088">
    <property type="entry name" value="Znf_NHR/GATA"/>
</dbReference>
<dbReference type="Proteomes" id="UP001055712">
    <property type="component" value="Unassembled WGS sequence"/>
</dbReference>
<dbReference type="GO" id="GO:0000978">
    <property type="term" value="F:RNA polymerase II cis-regulatory region sequence-specific DNA binding"/>
    <property type="evidence" value="ECO:0007669"/>
    <property type="project" value="TreeGrafter"/>
</dbReference>
<reference evidence="9" key="2">
    <citation type="submission" date="2020-11" db="EMBL/GenBank/DDBJ databases">
        <authorList>
            <person name="Cecchin M."/>
            <person name="Marcolungo L."/>
            <person name="Rossato M."/>
            <person name="Girolomoni L."/>
            <person name="Cosentino E."/>
            <person name="Cuine S."/>
            <person name="Li-Beisson Y."/>
            <person name="Delledonne M."/>
            <person name="Ballottari M."/>
        </authorList>
    </citation>
    <scope>NUCLEOTIDE SEQUENCE</scope>
    <source>
        <strain evidence="9">211/11P</strain>
        <tissue evidence="9">Whole cell</tissue>
    </source>
</reference>
<reference evidence="9" key="1">
    <citation type="journal article" date="2019" name="Plant J.">
        <title>Chlorella vulgaris genome assembly and annotation reveals the molecular basis for metabolic acclimation to high light conditions.</title>
        <authorList>
            <person name="Cecchin M."/>
            <person name="Marcolungo L."/>
            <person name="Rossato M."/>
            <person name="Girolomoni L."/>
            <person name="Cosentino E."/>
            <person name="Cuine S."/>
            <person name="Li-Beisson Y."/>
            <person name="Delledonne M."/>
            <person name="Ballottari M."/>
        </authorList>
    </citation>
    <scope>NUCLEOTIDE SEQUENCE</scope>
    <source>
        <strain evidence="9">211/11P</strain>
    </source>
</reference>
<evidence type="ECO:0000256" key="5">
    <source>
        <dbReference type="ARBA" id="ARBA00023242"/>
    </source>
</evidence>
<dbReference type="Gene3D" id="3.30.50.10">
    <property type="entry name" value="Erythroid Transcription Factor GATA-1, subunit A"/>
    <property type="match status" value="1"/>
</dbReference>
<organism evidence="9 10">
    <name type="scientific">Chlorella vulgaris</name>
    <name type="common">Green alga</name>
    <dbReference type="NCBI Taxonomy" id="3077"/>
    <lineage>
        <taxon>Eukaryota</taxon>
        <taxon>Viridiplantae</taxon>
        <taxon>Chlorophyta</taxon>
        <taxon>core chlorophytes</taxon>
        <taxon>Trebouxiophyceae</taxon>
        <taxon>Chlorellales</taxon>
        <taxon>Chlorellaceae</taxon>
        <taxon>Chlorella clade</taxon>
        <taxon>Chlorella</taxon>
    </lineage>
</organism>
<dbReference type="GO" id="GO:0000122">
    <property type="term" value="P:negative regulation of transcription by RNA polymerase II"/>
    <property type="evidence" value="ECO:0007669"/>
    <property type="project" value="TreeGrafter"/>
</dbReference>
<sequence length="474" mass="49158">MMGQAGGYEAQDWAHAPPKARPGDLAALLAIFQQLGAASGGTGAAGHEAQASQELSAIRARLPAQATASAFEPWPQPHQHDAQPDQRAGAMNALAFWCQLYQISLGGLQSALQQAQAAVPGLQTSSFAPSGPSPLAAAALQLLHGQSHNLQSNQQQPSVGSDVSAATVAVAGAAAAAVAAAGRPSALHAVGQPASPQQHRVMLVNAPPPQQVQEATGTCIDAPSMAAGCGMQHYLAPPSAVPHSDGGASSEGSLETRKRARTNGSGSTGKMCSNCHTTATPFWRKDRVSRLPLCNACGLYAAKNDHPRPLKLWREDQSELCTQLPPLPQQSQQPTIMMQVRHDQDQGQQQNQQQSNQQQSNQQQQQQEQGILGPKPGAMAAMAAVSAALQQLQQGSGSPALQDQQPASVQGQGLHAMPLAQLQQQQQREGHDLPPTAASGGFDSLSTPDALAQAAMTLLASSMRNAAGAESGTH</sequence>
<keyword evidence="4" id="KW-0862">Zinc</keyword>
<dbReference type="InterPro" id="IPR000679">
    <property type="entry name" value="Znf_GATA"/>
</dbReference>
<feature type="region of interest" description="Disordered" evidence="7">
    <location>
        <begin position="238"/>
        <end position="269"/>
    </location>
</feature>
<evidence type="ECO:0000256" key="3">
    <source>
        <dbReference type="ARBA" id="ARBA00022771"/>
    </source>
</evidence>
<evidence type="ECO:0000256" key="6">
    <source>
        <dbReference type="PROSITE-ProRule" id="PRU00094"/>
    </source>
</evidence>
<feature type="compositionally biased region" description="Low complexity" evidence="7">
    <location>
        <begin position="346"/>
        <end position="374"/>
    </location>
</feature>
<dbReference type="EMBL" id="SIDB01000001">
    <property type="protein sequence ID" value="KAI3438635.1"/>
    <property type="molecule type" value="Genomic_DNA"/>
</dbReference>
<dbReference type="GO" id="GO:0008270">
    <property type="term" value="F:zinc ion binding"/>
    <property type="evidence" value="ECO:0007669"/>
    <property type="project" value="UniProtKB-KW"/>
</dbReference>
<dbReference type="OrthoDB" id="515866at2759"/>
<feature type="domain" description="GATA-type" evidence="8">
    <location>
        <begin position="266"/>
        <end position="323"/>
    </location>
</feature>
<name>A0A9D4TZD7_CHLVU</name>
<dbReference type="PROSITE" id="PS50114">
    <property type="entry name" value="GATA_ZN_FINGER_2"/>
    <property type="match status" value="1"/>
</dbReference>
<keyword evidence="5" id="KW-0539">Nucleus</keyword>
<dbReference type="CDD" id="cd00202">
    <property type="entry name" value="ZnF_GATA"/>
    <property type="match status" value="1"/>
</dbReference>
<proteinExistence type="predicted"/>
<dbReference type="InterPro" id="IPR039355">
    <property type="entry name" value="Transcription_factor_GATA"/>
</dbReference>
<evidence type="ECO:0000313" key="10">
    <source>
        <dbReference type="Proteomes" id="UP001055712"/>
    </source>
</evidence>
<dbReference type="GO" id="GO:0045944">
    <property type="term" value="P:positive regulation of transcription by RNA polymerase II"/>
    <property type="evidence" value="ECO:0007669"/>
    <property type="project" value="TreeGrafter"/>
</dbReference>